<proteinExistence type="predicted"/>
<dbReference type="GO" id="GO:0008083">
    <property type="term" value="F:growth factor activity"/>
    <property type="evidence" value="ECO:0007669"/>
    <property type="project" value="InterPro"/>
</dbReference>
<organism evidence="4 5">
    <name type="scientific">Folsomia candida</name>
    <name type="common">Springtail</name>
    <dbReference type="NCBI Taxonomy" id="158441"/>
    <lineage>
        <taxon>Eukaryota</taxon>
        <taxon>Metazoa</taxon>
        <taxon>Ecdysozoa</taxon>
        <taxon>Arthropoda</taxon>
        <taxon>Hexapoda</taxon>
        <taxon>Collembola</taxon>
        <taxon>Entomobryomorpha</taxon>
        <taxon>Isotomoidea</taxon>
        <taxon>Isotomidae</taxon>
        <taxon>Proisotominae</taxon>
        <taxon>Folsomia</taxon>
    </lineage>
</organism>
<dbReference type="STRING" id="158441.A0A226EMH5"/>
<dbReference type="Proteomes" id="UP000198287">
    <property type="component" value="Unassembled WGS sequence"/>
</dbReference>
<keyword evidence="1" id="KW-0175">Coiled coil</keyword>
<keyword evidence="5" id="KW-1185">Reference proteome</keyword>
<protein>
    <submittedName>
        <fullName evidence="4">Rab GTPase-binding effector protein 1</fullName>
    </submittedName>
</protein>
<dbReference type="GO" id="GO:0005096">
    <property type="term" value="F:GTPase activator activity"/>
    <property type="evidence" value="ECO:0007669"/>
    <property type="project" value="InterPro"/>
</dbReference>
<evidence type="ECO:0000259" key="3">
    <source>
        <dbReference type="Pfam" id="PF03528"/>
    </source>
</evidence>
<comment type="caution">
    <text evidence="4">The sequence shown here is derived from an EMBL/GenBank/DDBJ whole genome shotgun (WGS) entry which is preliminary data.</text>
</comment>
<sequence>MEDEAALAADIFDHSLSPTNSRGAELGEGDGPTIIPEDRIKMLEETISHLNADFGSQRATFKEIYLKKEEELATERKEKDDLSVKIRNLQEDLNEAKSQVTIAQFTKENEIEVEKSRYQHDLTSMRVRFEEKLNSVRAKYEDEIQQLKATNLKLELNSEHQSHHHHHHHSTSTPNSSSSNDGPGAMFSSAVTNLARKLTPGGGGGGSNDSLLEDGNKSKQQQGQGKYAYEDAEILRSLVVQLEEEVSALKEKLRHSDDQLATVQGAQASLVKGNDALTHLFEGEDVQGVLSHFDDKLRHARSGLEAEKSSRADLEMYVAFANAQKTLLKDELDKVKLQLREVRASYEVEKKNHEELKETWEKANEHFVSTHNEYITVINQYREILTTDQLDALRSKSSSLDGSVGVVSIVETSLLKEAAPITPCQECQKYQEDSEKLRNDLLKAAKLRNEMEADWFRISHDFQSKLGSLEEQIGTYEVVLLELNTSCQQSMEGMEHTIKRLGYDRESIQRKIEKLEAENDILKGKHVAHSLQLQNEYISLPNDIMAC</sequence>
<accession>A0A226EMH5</accession>
<feature type="coiled-coil region" evidence="1">
    <location>
        <begin position="65"/>
        <end position="157"/>
    </location>
</feature>
<dbReference type="Pfam" id="PF03528">
    <property type="entry name" value="Rabaptin"/>
    <property type="match status" value="1"/>
</dbReference>
<feature type="coiled-coil region" evidence="1">
    <location>
        <begin position="427"/>
        <end position="454"/>
    </location>
</feature>
<dbReference type="EMBL" id="LNIX01000002">
    <property type="protein sequence ID" value="OXA58895.1"/>
    <property type="molecule type" value="Genomic_DNA"/>
</dbReference>
<dbReference type="PANTHER" id="PTHR31179">
    <property type="entry name" value="RAB GTPASE-BINDING EFFECTOR PROTEIN"/>
    <property type="match status" value="1"/>
</dbReference>
<feature type="region of interest" description="Disordered" evidence="2">
    <location>
        <begin position="158"/>
        <end position="225"/>
    </location>
</feature>
<evidence type="ECO:0000313" key="4">
    <source>
        <dbReference type="EMBL" id="OXA58895.1"/>
    </source>
</evidence>
<name>A0A226EMH5_FOLCA</name>
<dbReference type="OrthoDB" id="79940at2759"/>
<evidence type="ECO:0000256" key="2">
    <source>
        <dbReference type="SAM" id="MobiDB-lite"/>
    </source>
</evidence>
<feature type="coiled-coil region" evidence="1">
    <location>
        <begin position="498"/>
        <end position="525"/>
    </location>
</feature>
<dbReference type="PANTHER" id="PTHR31179:SF7">
    <property type="entry name" value="FYVE-TYPE DOMAIN-CONTAINING PROTEIN"/>
    <property type="match status" value="1"/>
</dbReference>
<evidence type="ECO:0000313" key="5">
    <source>
        <dbReference type="Proteomes" id="UP000198287"/>
    </source>
</evidence>
<feature type="compositionally biased region" description="Low complexity" evidence="2">
    <location>
        <begin position="171"/>
        <end position="180"/>
    </location>
</feature>
<feature type="domain" description="Rabaptin coiled-coil" evidence="3">
    <location>
        <begin position="296"/>
        <end position="392"/>
    </location>
</feature>
<reference evidence="4 5" key="1">
    <citation type="submission" date="2015-12" db="EMBL/GenBank/DDBJ databases">
        <title>The genome of Folsomia candida.</title>
        <authorList>
            <person name="Faddeeva A."/>
            <person name="Derks M.F."/>
            <person name="Anvar Y."/>
            <person name="Smit S."/>
            <person name="Van Straalen N."/>
            <person name="Roelofs D."/>
        </authorList>
    </citation>
    <scope>NUCLEOTIDE SEQUENCE [LARGE SCALE GENOMIC DNA]</scope>
    <source>
        <strain evidence="4 5">VU population</strain>
        <tissue evidence="4">Whole body</tissue>
    </source>
</reference>
<feature type="coiled-coil region" evidence="1">
    <location>
        <begin position="232"/>
        <end position="259"/>
    </location>
</feature>
<dbReference type="GO" id="GO:0006897">
    <property type="term" value="P:endocytosis"/>
    <property type="evidence" value="ECO:0007669"/>
    <property type="project" value="InterPro"/>
</dbReference>
<gene>
    <name evidence="4" type="ORF">Fcan01_04977</name>
</gene>
<evidence type="ECO:0000256" key="1">
    <source>
        <dbReference type="SAM" id="Coils"/>
    </source>
</evidence>
<dbReference type="AlphaFoldDB" id="A0A226EMH5"/>
<dbReference type="OMA" id="XDLKRQN"/>
<dbReference type="InterPro" id="IPR018514">
    <property type="entry name" value="Rabaptin_CC"/>
</dbReference>
<dbReference type="InterPro" id="IPR003914">
    <property type="entry name" value="Rabaptin"/>
</dbReference>
<feature type="coiled-coil region" evidence="1">
    <location>
        <begin position="318"/>
        <end position="363"/>
    </location>
</feature>